<keyword evidence="1" id="KW-0808">Transferase</keyword>
<name>A0A5B6W790_9ROSI</name>
<protein>
    <submittedName>
        <fullName evidence="1">Reverse transcriptase</fullName>
    </submittedName>
</protein>
<dbReference type="PANTHER" id="PTHR35218">
    <property type="entry name" value="RNASE H DOMAIN-CONTAINING PROTEIN"/>
    <property type="match status" value="1"/>
</dbReference>
<dbReference type="PANTHER" id="PTHR35218:SF9">
    <property type="entry name" value="ENDONUCLEASE_EXONUCLEASE_PHOSPHATASE DOMAIN-CONTAINING PROTEIN"/>
    <property type="match status" value="1"/>
</dbReference>
<keyword evidence="1" id="KW-0695">RNA-directed DNA polymerase</keyword>
<dbReference type="Proteomes" id="UP000325315">
    <property type="component" value="Unassembled WGS sequence"/>
</dbReference>
<gene>
    <name evidence="1" type="ORF">EPI10_011037</name>
</gene>
<dbReference type="GO" id="GO:0003964">
    <property type="term" value="F:RNA-directed DNA polymerase activity"/>
    <property type="evidence" value="ECO:0007669"/>
    <property type="project" value="UniProtKB-KW"/>
</dbReference>
<comment type="caution">
    <text evidence="1">The sequence shown here is derived from an EMBL/GenBank/DDBJ whole genome shotgun (WGS) entry which is preliminary data.</text>
</comment>
<evidence type="ECO:0000313" key="2">
    <source>
        <dbReference type="Proteomes" id="UP000325315"/>
    </source>
</evidence>
<dbReference type="InterPro" id="IPR036691">
    <property type="entry name" value="Endo/exonu/phosph_ase_sf"/>
</dbReference>
<dbReference type="OrthoDB" id="1001388at2759"/>
<evidence type="ECO:0000313" key="1">
    <source>
        <dbReference type="EMBL" id="KAA3477124.1"/>
    </source>
</evidence>
<dbReference type="Gene3D" id="3.60.10.10">
    <property type="entry name" value="Endonuclease/exonuclease/phosphatase"/>
    <property type="match status" value="1"/>
</dbReference>
<organism evidence="1 2">
    <name type="scientific">Gossypium australe</name>
    <dbReference type="NCBI Taxonomy" id="47621"/>
    <lineage>
        <taxon>Eukaryota</taxon>
        <taxon>Viridiplantae</taxon>
        <taxon>Streptophyta</taxon>
        <taxon>Embryophyta</taxon>
        <taxon>Tracheophyta</taxon>
        <taxon>Spermatophyta</taxon>
        <taxon>Magnoliopsida</taxon>
        <taxon>eudicotyledons</taxon>
        <taxon>Gunneridae</taxon>
        <taxon>Pentapetalae</taxon>
        <taxon>rosids</taxon>
        <taxon>malvids</taxon>
        <taxon>Malvales</taxon>
        <taxon>Malvaceae</taxon>
        <taxon>Malvoideae</taxon>
        <taxon>Gossypium</taxon>
    </lineage>
</organism>
<sequence>MVFFIETKINDKRMERIRRRCGFVNGIDVGAEGSRGGLCLAWREEIKVSLKTFSKNHIDVLIEESNNSSWNLLRTLGQEQRYPWLVSGDFNEIMYLFEKSGGQPRVERKIAAFREVLDECQLLDIGFQGTWFT</sequence>
<keyword evidence="1" id="KW-0548">Nucleotidyltransferase</keyword>
<accession>A0A5B6W790</accession>
<reference evidence="2" key="1">
    <citation type="journal article" date="2019" name="Plant Biotechnol. J.">
        <title>Genome sequencing of the Australian wild diploid species Gossypium australe highlights disease resistance and delayed gland morphogenesis.</title>
        <authorList>
            <person name="Cai Y."/>
            <person name="Cai X."/>
            <person name="Wang Q."/>
            <person name="Wang P."/>
            <person name="Zhang Y."/>
            <person name="Cai C."/>
            <person name="Xu Y."/>
            <person name="Wang K."/>
            <person name="Zhou Z."/>
            <person name="Wang C."/>
            <person name="Geng S."/>
            <person name="Li B."/>
            <person name="Dong Q."/>
            <person name="Hou Y."/>
            <person name="Wang H."/>
            <person name="Ai P."/>
            <person name="Liu Z."/>
            <person name="Yi F."/>
            <person name="Sun M."/>
            <person name="An G."/>
            <person name="Cheng J."/>
            <person name="Zhang Y."/>
            <person name="Shi Q."/>
            <person name="Xie Y."/>
            <person name="Shi X."/>
            <person name="Chang Y."/>
            <person name="Huang F."/>
            <person name="Chen Y."/>
            <person name="Hong S."/>
            <person name="Mi L."/>
            <person name="Sun Q."/>
            <person name="Zhang L."/>
            <person name="Zhou B."/>
            <person name="Peng R."/>
            <person name="Zhang X."/>
            <person name="Liu F."/>
        </authorList>
    </citation>
    <scope>NUCLEOTIDE SEQUENCE [LARGE SCALE GENOMIC DNA]</scope>
    <source>
        <strain evidence="2">cv. PA1801</strain>
    </source>
</reference>
<keyword evidence="2" id="KW-1185">Reference proteome</keyword>
<proteinExistence type="predicted"/>
<dbReference type="EMBL" id="SMMG02000004">
    <property type="protein sequence ID" value="KAA3477124.1"/>
    <property type="molecule type" value="Genomic_DNA"/>
</dbReference>
<dbReference type="AlphaFoldDB" id="A0A5B6W790"/>
<dbReference type="SUPFAM" id="SSF56219">
    <property type="entry name" value="DNase I-like"/>
    <property type="match status" value="1"/>
</dbReference>